<keyword evidence="2" id="KW-1185">Reference proteome</keyword>
<protein>
    <submittedName>
        <fullName evidence="1">Uncharacterized protein</fullName>
    </submittedName>
</protein>
<comment type="caution">
    <text evidence="1">The sequence shown here is derived from an EMBL/GenBank/DDBJ whole genome shotgun (WGS) entry which is preliminary data.</text>
</comment>
<organism evidence="1 2">
    <name type="scientific">Streptomyces kebangsaanensis</name>
    <dbReference type="NCBI Taxonomy" id="864058"/>
    <lineage>
        <taxon>Bacteria</taxon>
        <taxon>Bacillati</taxon>
        <taxon>Actinomycetota</taxon>
        <taxon>Actinomycetes</taxon>
        <taxon>Kitasatosporales</taxon>
        <taxon>Streptomycetaceae</taxon>
        <taxon>Streptomyces</taxon>
    </lineage>
</organism>
<proteinExistence type="predicted"/>
<dbReference type="RefSeq" id="WP_388353446.1">
    <property type="nucleotide sequence ID" value="NZ_JBIAFJ010000044.1"/>
</dbReference>
<dbReference type="Proteomes" id="UP001601197">
    <property type="component" value="Unassembled WGS sequence"/>
</dbReference>
<gene>
    <name evidence="1" type="ORF">ACFYNZ_31935</name>
</gene>
<accession>A0ABW6L1M1</accession>
<evidence type="ECO:0000313" key="1">
    <source>
        <dbReference type="EMBL" id="MFE9174009.1"/>
    </source>
</evidence>
<evidence type="ECO:0000313" key="2">
    <source>
        <dbReference type="Proteomes" id="UP001601197"/>
    </source>
</evidence>
<reference evidence="1 2" key="1">
    <citation type="submission" date="2024-10" db="EMBL/GenBank/DDBJ databases">
        <title>The Natural Products Discovery Center: Release of the First 8490 Sequenced Strains for Exploring Actinobacteria Biosynthetic Diversity.</title>
        <authorList>
            <person name="Kalkreuter E."/>
            <person name="Kautsar S.A."/>
            <person name="Yang D."/>
            <person name="Bader C.D."/>
            <person name="Teijaro C.N."/>
            <person name="Fluegel L."/>
            <person name="Davis C.M."/>
            <person name="Simpson J.R."/>
            <person name="Lauterbach L."/>
            <person name="Steele A.D."/>
            <person name="Gui C."/>
            <person name="Meng S."/>
            <person name="Li G."/>
            <person name="Viehrig K."/>
            <person name="Ye F."/>
            <person name="Su P."/>
            <person name="Kiefer A.F."/>
            <person name="Nichols A."/>
            <person name="Cepeda A.J."/>
            <person name="Yan W."/>
            <person name="Fan B."/>
            <person name="Jiang Y."/>
            <person name="Adhikari A."/>
            <person name="Zheng C.-J."/>
            <person name="Schuster L."/>
            <person name="Cowan T.M."/>
            <person name="Smanski M.J."/>
            <person name="Chevrette M.G."/>
            <person name="De Carvalho L.P.S."/>
            <person name="Shen B."/>
        </authorList>
    </citation>
    <scope>NUCLEOTIDE SEQUENCE [LARGE SCALE GENOMIC DNA]</scope>
    <source>
        <strain evidence="1 2">NPDC007147</strain>
    </source>
</reference>
<dbReference type="EMBL" id="JBIAFJ010000044">
    <property type="protein sequence ID" value="MFE9174009.1"/>
    <property type="molecule type" value="Genomic_DNA"/>
</dbReference>
<sequence length="140" mass="15182">MTTLRGTKGIDHLPVIRHGPARRLNHQRNIRITPSARTFLRTGNATRTDLAHIRWSLSVTSAEEDAATQERKACSAVHLAFDQLDLVVDAFGTAVVVGAGEDAVTLLDRVVLTTRRGGGSPVRVAVVGPPRWCRWPASGQ</sequence>
<name>A0ABW6L1M1_9ACTN</name>